<protein>
    <submittedName>
        <fullName evidence="1">Uncharacterized protein</fullName>
    </submittedName>
</protein>
<accession>A0A840FWY3</accession>
<proteinExistence type="predicted"/>
<dbReference type="EMBL" id="JACIGE010000002">
    <property type="protein sequence ID" value="MBB4246597.1"/>
    <property type="molecule type" value="Genomic_DNA"/>
</dbReference>
<keyword evidence="2" id="KW-1185">Reference proteome</keyword>
<evidence type="ECO:0000313" key="2">
    <source>
        <dbReference type="Proteomes" id="UP000587070"/>
    </source>
</evidence>
<dbReference type="AlphaFoldDB" id="A0A840FWY3"/>
<evidence type="ECO:0000313" key="1">
    <source>
        <dbReference type="EMBL" id="MBB4246597.1"/>
    </source>
</evidence>
<reference evidence="1 2" key="1">
    <citation type="submission" date="2020-08" db="EMBL/GenBank/DDBJ databases">
        <title>Genome sequencing of Purple Non-Sulfur Bacteria from various extreme environments.</title>
        <authorList>
            <person name="Mayer M."/>
        </authorList>
    </citation>
    <scope>NUCLEOTIDE SEQUENCE [LARGE SCALE GENOMIC DNA]</scope>
    <source>
        <strain evidence="1 2">2761</strain>
    </source>
</reference>
<gene>
    <name evidence="1" type="ORF">GGD90_000954</name>
</gene>
<name>A0A840FWY3_RHOTE</name>
<sequence>MLPALSLVSAVLWNAPLWRLPPLLRANQAPAAAPLTAALPVGILPASLENP</sequence>
<organism evidence="1 2">
    <name type="scientific">Rhodocyclus tenuis</name>
    <name type="common">Rhodospirillum tenue</name>
    <dbReference type="NCBI Taxonomy" id="1066"/>
    <lineage>
        <taxon>Bacteria</taxon>
        <taxon>Pseudomonadati</taxon>
        <taxon>Pseudomonadota</taxon>
        <taxon>Betaproteobacteria</taxon>
        <taxon>Rhodocyclales</taxon>
        <taxon>Rhodocyclaceae</taxon>
        <taxon>Rhodocyclus</taxon>
    </lineage>
</organism>
<comment type="caution">
    <text evidence="1">The sequence shown here is derived from an EMBL/GenBank/DDBJ whole genome shotgun (WGS) entry which is preliminary data.</text>
</comment>
<dbReference type="Proteomes" id="UP000587070">
    <property type="component" value="Unassembled WGS sequence"/>
</dbReference>